<evidence type="ECO:0000313" key="2">
    <source>
        <dbReference type="Proteomes" id="UP001152604"/>
    </source>
</evidence>
<dbReference type="Proteomes" id="UP001152604">
    <property type="component" value="Unassembled WGS sequence"/>
</dbReference>
<proteinExistence type="predicted"/>
<gene>
    <name evidence="1" type="ORF">MES4922_10063</name>
</gene>
<dbReference type="EMBL" id="CAKXZS010000001">
    <property type="protein sequence ID" value="CAH2394150.1"/>
    <property type="molecule type" value="Genomic_DNA"/>
</dbReference>
<protein>
    <recommendedName>
        <fullName evidence="3">Peptidase M48 domain-containing protein</fullName>
    </recommendedName>
</protein>
<sequence length="643" mass="70673">MRWMILLVVFSAMGFVLISGRDRTIDIANTLVEKGQLRVLDADEEETLRRFLSALLSSEKAGVELAINRRYQDGPLNIYVVDAAAREGARVVSRGNAAYVSSPDILFIESSYFKIGDTKVFARSNDSLTEKVLSPLRVQAFFVLAHEIGHRQLQHGREWFGWEGQARSYEREFEADDFAIAALKRLYVSSLSRERAGIPDPIATSFLEEPGPLERIADHLGHAVDFLADEVFDNPFPILANSETHPAFFGRMRSLLQRLTIDAETEKDEPALDRLRLAEAVAAASDYLLSLKPIEIEYSNSFQYAYVTAERLVVIGNDGQPVAETALIDLAPGRQYRKNLPASQREATVRYAWPGVAGETLVLRRNGHLERTDNKSGGSRSTVDLTGKLGDNTCIKQFLLPPNPQFALATSCIEGRPQVSIIAADGSIRTVPLRELAFAASKAAGHSSVITENFEVRGFGLGASGLPVLTYTDGNNVFFAILSASLVSSPARKLTLKPHDLPEPIVYNGARALPGAILADLSGRAYYAYGAPIFRDIGVFDAETISDRPVASVDLSPSVSEDRLNTLLPIASTFPIGQGRLIINLGREGAYLMDFIDKSLLPIRRSGFDALEQVFANGNGDWIYYRKYGNRILVFKGKEHGGS</sequence>
<name>A0ABN8J9K9_9HYPH</name>
<reference evidence="1" key="1">
    <citation type="submission" date="2022-03" db="EMBL/GenBank/DDBJ databases">
        <authorList>
            <person name="Brunel B."/>
        </authorList>
    </citation>
    <scope>NUCLEOTIDE SEQUENCE</scope>
    <source>
        <strain evidence="1">STM4922sample</strain>
    </source>
</reference>
<evidence type="ECO:0008006" key="3">
    <source>
        <dbReference type="Google" id="ProtNLM"/>
    </source>
</evidence>
<evidence type="ECO:0000313" key="1">
    <source>
        <dbReference type="EMBL" id="CAH2394150.1"/>
    </source>
</evidence>
<organism evidence="1 2">
    <name type="scientific">Mesorhizobium ventifaucium</name>
    <dbReference type="NCBI Taxonomy" id="666020"/>
    <lineage>
        <taxon>Bacteria</taxon>
        <taxon>Pseudomonadati</taxon>
        <taxon>Pseudomonadota</taxon>
        <taxon>Alphaproteobacteria</taxon>
        <taxon>Hyphomicrobiales</taxon>
        <taxon>Phyllobacteriaceae</taxon>
        <taxon>Mesorhizobium</taxon>
    </lineage>
</organism>
<accession>A0ABN8J9K9</accession>
<keyword evidence="2" id="KW-1185">Reference proteome</keyword>
<comment type="caution">
    <text evidence="1">The sequence shown here is derived from an EMBL/GenBank/DDBJ whole genome shotgun (WGS) entry which is preliminary data.</text>
</comment>